<dbReference type="Gene3D" id="3.20.20.30">
    <property type="entry name" value="Luciferase-like domain"/>
    <property type="match status" value="1"/>
</dbReference>
<evidence type="ECO:0000313" key="7">
    <source>
        <dbReference type="EMBL" id="EUA55255.1"/>
    </source>
</evidence>
<protein>
    <submittedName>
        <fullName evidence="7">Luciferase-like monooxygenase family protein</fullName>
    </submittedName>
</protein>
<keyword evidence="1" id="KW-0285">Flavoprotein</keyword>
<evidence type="ECO:0000256" key="2">
    <source>
        <dbReference type="ARBA" id="ARBA00022643"/>
    </source>
</evidence>
<evidence type="ECO:0000256" key="1">
    <source>
        <dbReference type="ARBA" id="ARBA00022630"/>
    </source>
</evidence>
<dbReference type="InterPro" id="IPR036661">
    <property type="entry name" value="Luciferase-like_sf"/>
</dbReference>
<dbReference type="GO" id="GO:0008726">
    <property type="term" value="F:alkanesulfonate monooxygenase activity"/>
    <property type="evidence" value="ECO:0007669"/>
    <property type="project" value="TreeGrafter"/>
</dbReference>
<dbReference type="Proteomes" id="UP000020825">
    <property type="component" value="Unassembled WGS sequence"/>
</dbReference>
<comment type="caution">
    <text evidence="7">The sequence shown here is derived from an EMBL/GenBank/DDBJ whole genome shotgun (WGS) entry which is preliminary data.</text>
</comment>
<dbReference type="PATRIC" id="fig|1299331.3.peg.3323"/>
<feature type="region of interest" description="Disordered" evidence="5">
    <location>
        <begin position="1"/>
        <end position="77"/>
    </location>
</feature>
<reference evidence="7 8" key="1">
    <citation type="submission" date="2013-12" db="EMBL/GenBank/DDBJ databases">
        <authorList>
            <person name="Zelazny A."/>
            <person name="Olivier K."/>
            <person name="Holland S."/>
            <person name="Lenaerts A."/>
            <person name="Ordway D."/>
            <person name="DeGroote M.A."/>
            <person name="Parker T."/>
            <person name="Sizemore C."/>
            <person name="Tallon L.J."/>
            <person name="Sadzewicz L.K."/>
            <person name="Sengamalay N."/>
            <person name="Fraser C.M."/>
            <person name="Hine E."/>
            <person name="Shefchek K.A."/>
            <person name="Das S.P."/>
            <person name="Tettelin H."/>
        </authorList>
    </citation>
    <scope>NUCLEOTIDE SEQUENCE [LARGE SCALE GENOMIC DNA]</scope>
    <source>
        <strain evidence="7 8">1956</strain>
    </source>
</reference>
<proteinExistence type="predicted"/>
<gene>
    <name evidence="7" type="ORF">I550_3406</name>
</gene>
<evidence type="ECO:0000259" key="6">
    <source>
        <dbReference type="Pfam" id="PF00296"/>
    </source>
</evidence>
<keyword evidence="4 7" id="KW-0503">Monooxygenase</keyword>
<evidence type="ECO:0000256" key="3">
    <source>
        <dbReference type="ARBA" id="ARBA00023002"/>
    </source>
</evidence>
<dbReference type="InterPro" id="IPR011251">
    <property type="entry name" value="Luciferase-like_dom"/>
</dbReference>
<dbReference type="GO" id="GO:0046306">
    <property type="term" value="P:alkanesulfonate catabolic process"/>
    <property type="evidence" value="ECO:0007669"/>
    <property type="project" value="TreeGrafter"/>
</dbReference>
<feature type="compositionally biased region" description="Basic residues" evidence="5">
    <location>
        <begin position="16"/>
        <end position="51"/>
    </location>
</feature>
<feature type="domain" description="Luciferase-like" evidence="6">
    <location>
        <begin position="81"/>
        <end position="202"/>
    </location>
</feature>
<dbReference type="EMBL" id="JAOG01000002">
    <property type="protein sequence ID" value="EUA55255.1"/>
    <property type="molecule type" value="Genomic_DNA"/>
</dbReference>
<evidence type="ECO:0000256" key="5">
    <source>
        <dbReference type="SAM" id="MobiDB-lite"/>
    </source>
</evidence>
<name>X8CJ08_MYCIT</name>
<evidence type="ECO:0000313" key="8">
    <source>
        <dbReference type="Proteomes" id="UP000020825"/>
    </source>
</evidence>
<dbReference type="PANTHER" id="PTHR42847">
    <property type="entry name" value="ALKANESULFONATE MONOOXYGENASE"/>
    <property type="match status" value="1"/>
</dbReference>
<dbReference type="Pfam" id="PF00296">
    <property type="entry name" value="Bac_luciferase"/>
    <property type="match status" value="1"/>
</dbReference>
<accession>X8CJ08</accession>
<dbReference type="PANTHER" id="PTHR42847:SF4">
    <property type="entry name" value="ALKANESULFONATE MONOOXYGENASE-RELATED"/>
    <property type="match status" value="1"/>
</dbReference>
<keyword evidence="3" id="KW-0560">Oxidoreductase</keyword>
<keyword evidence="2" id="KW-0288">FMN</keyword>
<dbReference type="AlphaFoldDB" id="X8CJ08"/>
<dbReference type="InterPro" id="IPR050172">
    <property type="entry name" value="SsuD_RutA_monooxygenase"/>
</dbReference>
<evidence type="ECO:0000256" key="4">
    <source>
        <dbReference type="ARBA" id="ARBA00023033"/>
    </source>
</evidence>
<organism evidence="7 8">
    <name type="scientific">Mycobacterium intracellulare 1956</name>
    <dbReference type="NCBI Taxonomy" id="1299331"/>
    <lineage>
        <taxon>Bacteria</taxon>
        <taxon>Bacillati</taxon>
        <taxon>Actinomycetota</taxon>
        <taxon>Actinomycetes</taxon>
        <taxon>Mycobacteriales</taxon>
        <taxon>Mycobacteriaceae</taxon>
        <taxon>Mycobacterium</taxon>
        <taxon>Mycobacterium avium complex (MAC)</taxon>
    </lineage>
</organism>
<feature type="compositionally biased region" description="Basic residues" evidence="5">
    <location>
        <begin position="60"/>
        <end position="71"/>
    </location>
</feature>
<sequence length="213" mass="23868">MSGGSISLVHTEYRRARPSRRRHRRRLGKPRLFRRPGTARRATRLGRRADRHRLGTSGHLHGRDRNRRAHQPLRAAGGGPPGYWHPAHFASAAATLDRLNDGRLLVNIVSGADDPAAYGDAEVDKSRRYDRTREFIRVLRRLWREDDVTHRGEFYTVEHSSLQPRPLGAAEGRHPTLYFGGASAAAEQVAATDADVQLFWGSRWTGSPNASTG</sequence>
<dbReference type="SUPFAM" id="SSF51679">
    <property type="entry name" value="Bacterial luciferase-like"/>
    <property type="match status" value="1"/>
</dbReference>